<dbReference type="AlphaFoldDB" id="A0A5B8M5C7"/>
<evidence type="ECO:0000313" key="3">
    <source>
        <dbReference type="EMBL" id="QDZ15573.1"/>
    </source>
</evidence>
<keyword evidence="4" id="KW-1185">Reference proteome</keyword>
<gene>
    <name evidence="3" type="ORF">FPZ11_13105</name>
</gene>
<evidence type="ECO:0000256" key="1">
    <source>
        <dbReference type="SAM" id="MobiDB-lite"/>
    </source>
</evidence>
<feature type="region of interest" description="Disordered" evidence="1">
    <location>
        <begin position="31"/>
        <end position="56"/>
    </location>
</feature>
<proteinExistence type="predicted"/>
<dbReference type="Proteomes" id="UP000320216">
    <property type="component" value="Chromosome"/>
</dbReference>
<dbReference type="KEGG" id="huw:FPZ11_13105"/>
<sequence length="140" mass="14263">MMLSRPASAVFIGAALCASLVGCSGHAPDPTPPAPTLLVEPTPAEAPSQPVSATPVHATGTGSELVTVNAPAGARFLHSHWQCSSGTGSVVLQEQTADVEKGDCGSDSGYQMSLPQDVTVLHFQITVDPGTTWTFGGTFS</sequence>
<protein>
    <submittedName>
        <fullName evidence="3">Uncharacterized protein</fullName>
    </submittedName>
</protein>
<evidence type="ECO:0000313" key="4">
    <source>
        <dbReference type="Proteomes" id="UP000320216"/>
    </source>
</evidence>
<reference evidence="3 4" key="1">
    <citation type="submission" date="2019-07" db="EMBL/GenBank/DDBJ databases">
        <title>Full genome sequence of Humibacter sp. WJ7-1.</title>
        <authorList>
            <person name="Im W.-T."/>
        </authorList>
    </citation>
    <scope>NUCLEOTIDE SEQUENCE [LARGE SCALE GENOMIC DNA]</scope>
    <source>
        <strain evidence="3 4">WJ7-1</strain>
    </source>
</reference>
<organism evidence="3 4">
    <name type="scientific">Humibacter ginsenosidimutans</name>
    <dbReference type="NCBI Taxonomy" id="2599293"/>
    <lineage>
        <taxon>Bacteria</taxon>
        <taxon>Bacillati</taxon>
        <taxon>Actinomycetota</taxon>
        <taxon>Actinomycetes</taxon>
        <taxon>Micrococcales</taxon>
        <taxon>Microbacteriaceae</taxon>
        <taxon>Humibacter</taxon>
    </lineage>
</organism>
<keyword evidence="2" id="KW-0732">Signal</keyword>
<feature type="signal peptide" evidence="2">
    <location>
        <begin position="1"/>
        <end position="27"/>
    </location>
</feature>
<accession>A0A5B8M5C7</accession>
<evidence type="ECO:0000256" key="2">
    <source>
        <dbReference type="SAM" id="SignalP"/>
    </source>
</evidence>
<dbReference type="RefSeq" id="WP_146321587.1">
    <property type="nucleotide sequence ID" value="NZ_CP042305.1"/>
</dbReference>
<feature type="chain" id="PRO_5022967220" evidence="2">
    <location>
        <begin position="28"/>
        <end position="140"/>
    </location>
</feature>
<dbReference type="EMBL" id="CP042305">
    <property type="protein sequence ID" value="QDZ15573.1"/>
    <property type="molecule type" value="Genomic_DNA"/>
</dbReference>
<dbReference type="PROSITE" id="PS51257">
    <property type="entry name" value="PROKAR_LIPOPROTEIN"/>
    <property type="match status" value="1"/>
</dbReference>
<name>A0A5B8M5C7_9MICO</name>